<keyword evidence="3" id="KW-1185">Reference proteome</keyword>
<dbReference type="STRING" id="946122.A0A0C2WGW8"/>
<evidence type="ECO:0000313" key="2">
    <source>
        <dbReference type="EMBL" id="KIL60717.1"/>
    </source>
</evidence>
<name>A0A0C2WGW8_AMAMK</name>
<dbReference type="OrthoDB" id="3270019at2759"/>
<gene>
    <name evidence="2" type="ORF">M378DRAFT_13966</name>
</gene>
<dbReference type="PANTHER" id="PTHR33266">
    <property type="entry name" value="CHROMOSOME 15, WHOLE GENOME SHOTGUN SEQUENCE"/>
    <property type="match status" value="1"/>
</dbReference>
<evidence type="ECO:0000313" key="3">
    <source>
        <dbReference type="Proteomes" id="UP000054549"/>
    </source>
</evidence>
<feature type="region of interest" description="Disordered" evidence="1">
    <location>
        <begin position="340"/>
        <end position="360"/>
    </location>
</feature>
<accession>A0A0C2WGW8</accession>
<dbReference type="HOGENOM" id="CLU_769392_0_0_1"/>
<dbReference type="Proteomes" id="UP000054549">
    <property type="component" value="Unassembled WGS sequence"/>
</dbReference>
<dbReference type="EMBL" id="KN818294">
    <property type="protein sequence ID" value="KIL60717.1"/>
    <property type="molecule type" value="Genomic_DNA"/>
</dbReference>
<dbReference type="InParanoid" id="A0A0C2WGW8"/>
<dbReference type="PANTHER" id="PTHR33266:SF1">
    <property type="entry name" value="F-BOX DOMAIN-CONTAINING PROTEIN"/>
    <property type="match status" value="1"/>
</dbReference>
<evidence type="ECO:0000256" key="1">
    <source>
        <dbReference type="SAM" id="MobiDB-lite"/>
    </source>
</evidence>
<sequence>MAKLTQILHPNLDDTYPDGVIDTVNSLFSQGLLHSGDLGGGLAARMLLMDAYMSGCKNGASGKQVIYSEGCKINDFVRCLFQESNQILEAKPDNIFDGPTLKDAFKDAVVRFTHFGKFVDDTATSRDAAHAAFFRSMAIVFHDTQESVDIIIPVLSTTDGVVCRHAITSILIQIKRHVRPGGPRLLPIDQSKVGFFPEDTLCECGRQPRNTELNLPYISFVLDLGVRERPTDLASPATSTPRITPAVQPLVQGAASPELPSLRKQPKHNRYAIYTRGLSSYCSVTAVNLRKYNRLLRMSNVLGDHPHQSPSQVSMVRRLKPFWARGEAFHWIKNEALTGHPAPTESEALEVGTYEGEDDA</sequence>
<protein>
    <submittedName>
        <fullName evidence="2">Uncharacterized protein</fullName>
    </submittedName>
</protein>
<reference evidence="2 3" key="1">
    <citation type="submission" date="2014-04" db="EMBL/GenBank/DDBJ databases">
        <title>Evolutionary Origins and Diversification of the Mycorrhizal Mutualists.</title>
        <authorList>
            <consortium name="DOE Joint Genome Institute"/>
            <consortium name="Mycorrhizal Genomics Consortium"/>
            <person name="Kohler A."/>
            <person name="Kuo A."/>
            <person name="Nagy L.G."/>
            <person name="Floudas D."/>
            <person name="Copeland A."/>
            <person name="Barry K.W."/>
            <person name="Cichocki N."/>
            <person name="Veneault-Fourrey C."/>
            <person name="LaButti K."/>
            <person name="Lindquist E.A."/>
            <person name="Lipzen A."/>
            <person name="Lundell T."/>
            <person name="Morin E."/>
            <person name="Murat C."/>
            <person name="Riley R."/>
            <person name="Ohm R."/>
            <person name="Sun H."/>
            <person name="Tunlid A."/>
            <person name="Henrissat B."/>
            <person name="Grigoriev I.V."/>
            <person name="Hibbett D.S."/>
            <person name="Martin F."/>
        </authorList>
    </citation>
    <scope>NUCLEOTIDE SEQUENCE [LARGE SCALE GENOMIC DNA]</scope>
    <source>
        <strain evidence="2 3">Koide BX008</strain>
    </source>
</reference>
<organism evidence="2 3">
    <name type="scientific">Amanita muscaria (strain Koide BX008)</name>
    <dbReference type="NCBI Taxonomy" id="946122"/>
    <lineage>
        <taxon>Eukaryota</taxon>
        <taxon>Fungi</taxon>
        <taxon>Dikarya</taxon>
        <taxon>Basidiomycota</taxon>
        <taxon>Agaricomycotina</taxon>
        <taxon>Agaricomycetes</taxon>
        <taxon>Agaricomycetidae</taxon>
        <taxon>Agaricales</taxon>
        <taxon>Pluteineae</taxon>
        <taxon>Amanitaceae</taxon>
        <taxon>Amanita</taxon>
    </lineage>
</organism>
<proteinExistence type="predicted"/>
<dbReference type="AlphaFoldDB" id="A0A0C2WGW8"/>